<keyword evidence="1" id="KW-0479">Metal-binding</keyword>
<reference evidence="5 6" key="1">
    <citation type="journal article" date="2018" name="IMA Fungus">
        <title>IMA Genome-F 9: Draft genome sequence of Annulohypoxylon stygium, Aspergillus mulundensis, Berkeleyomyces basicola (syn. Thielaviopsis basicola), Ceratocystis smalleyi, two Cercospora beticola strains, Coleophoma cylindrospora, Fusarium fracticaudum, Phialophora cf. hyalina, and Morchella septimelata.</title>
        <authorList>
            <person name="Wingfield B.D."/>
            <person name="Bills G.F."/>
            <person name="Dong Y."/>
            <person name="Huang W."/>
            <person name="Nel W.J."/>
            <person name="Swalarsk-Parry B.S."/>
            <person name="Vaghefi N."/>
            <person name="Wilken P.M."/>
            <person name="An Z."/>
            <person name="de Beer Z.W."/>
            <person name="De Vos L."/>
            <person name="Chen L."/>
            <person name="Duong T.A."/>
            <person name="Gao Y."/>
            <person name="Hammerbacher A."/>
            <person name="Kikkert J.R."/>
            <person name="Li Y."/>
            <person name="Li H."/>
            <person name="Li K."/>
            <person name="Li Q."/>
            <person name="Liu X."/>
            <person name="Ma X."/>
            <person name="Naidoo K."/>
            <person name="Pethybridge S.J."/>
            <person name="Sun J."/>
            <person name="Steenkamp E.T."/>
            <person name="van der Nest M.A."/>
            <person name="van Wyk S."/>
            <person name="Wingfield M.J."/>
            <person name="Xiong C."/>
            <person name="Yue Q."/>
            <person name="Zhang X."/>
        </authorList>
    </citation>
    <scope>NUCLEOTIDE SEQUENCE [LARGE SCALE GENOMIC DNA]</scope>
    <source>
        <strain evidence="5 6">BP 5553</strain>
    </source>
</reference>
<dbReference type="Gene3D" id="4.10.240.10">
    <property type="entry name" value="Zn(2)-C6 fungal-type DNA-binding domain"/>
    <property type="match status" value="1"/>
</dbReference>
<evidence type="ECO:0000259" key="4">
    <source>
        <dbReference type="PROSITE" id="PS50048"/>
    </source>
</evidence>
<dbReference type="Pfam" id="PF04082">
    <property type="entry name" value="Fungal_trans"/>
    <property type="match status" value="1"/>
</dbReference>
<name>A0A370TGS5_9HELO</name>
<feature type="region of interest" description="Disordered" evidence="3">
    <location>
        <begin position="71"/>
        <end position="116"/>
    </location>
</feature>
<dbReference type="PANTHER" id="PTHR43374:SF1">
    <property type="entry name" value="FLAVIN PRENYLTRANSFERASE PAD1, MITOCHONDRIAL"/>
    <property type="match status" value="1"/>
</dbReference>
<dbReference type="Proteomes" id="UP000254866">
    <property type="component" value="Unassembled WGS sequence"/>
</dbReference>
<sequence length="699" mass="78624">MSMSGASADPVSPQISVDEAQRIIHSHRKVRYGTACWPCRQRKVKCNNEHPCENCVKREHINLCSYNPKQSQNVAKSDGRLAEGVKRRRSAGSDSSLRKEDDRWPRTNDEEEPDESRYLGQNSIAAFLSEETRVGQQAGDGGQDVIRQDIMPILGLQISTAPYPFMSKEHMDKIRLDIAAALPSDRDVLKTFQVYKEIVQPFWGLLIDVEDFESKLCLYLESRGASPKHPADGGKGVSSAWLGMLFAVLAVATNYTEMPYRKRVAVSQTYVQTSFHCLRLSNFLIRPSLESLQALLILGFVLANDMKAEASWALIGFTCRLAQALGLHRGPHESARITQPTANDLPRRKLWWTIVWQDSLLSLSFDRFPIAVMTRCQLPLGPNALTEGWSYTEAMYHLCQKILQYVNNDSSSQPDFEQIINNSHDVENIRQQVCPRLRQKEYCKTVQDWLQYYAIRLHTSFVVSVLCRPALRRGESIGMDVAQKTLLAEKCKQNLAETVRMYLKMHSLSVIPTRSWAFTYHGLSSAVLLGILGETKTDPEVRQLQGNLISALSATAGKDQTAHLPQSEKDIELSGPLSRALAALQNIYDHGWVVEGKAPLNGDRSGAQTPQTQDQAQFEQQQNAAIAMASMQNGLIPPLDYPQQRMTPLGGAPSPQTSEQQTMNMSPMDLFDSIFWDPYPYGSMDQFSFEYPPPIYPQF</sequence>
<dbReference type="PROSITE" id="PS50048">
    <property type="entry name" value="ZN2_CY6_FUNGAL_2"/>
    <property type="match status" value="1"/>
</dbReference>
<evidence type="ECO:0000256" key="3">
    <source>
        <dbReference type="SAM" id="MobiDB-lite"/>
    </source>
</evidence>
<keyword evidence="2" id="KW-0539">Nucleus</keyword>
<dbReference type="SMART" id="SM00066">
    <property type="entry name" value="GAL4"/>
    <property type="match status" value="1"/>
</dbReference>
<dbReference type="InterPro" id="IPR007219">
    <property type="entry name" value="XnlR_reg_dom"/>
</dbReference>
<dbReference type="PANTHER" id="PTHR43374">
    <property type="entry name" value="FLAVIN PRENYLTRANSFERASE"/>
    <property type="match status" value="1"/>
</dbReference>
<keyword evidence="6" id="KW-1185">Reference proteome</keyword>
<proteinExistence type="predicted"/>
<dbReference type="GeneID" id="43600378"/>
<dbReference type="InterPro" id="IPR036864">
    <property type="entry name" value="Zn2-C6_fun-type_DNA-bd_sf"/>
</dbReference>
<evidence type="ECO:0000313" key="5">
    <source>
        <dbReference type="EMBL" id="RDL34401.1"/>
    </source>
</evidence>
<dbReference type="SMART" id="SM00906">
    <property type="entry name" value="Fungal_trans"/>
    <property type="match status" value="1"/>
</dbReference>
<dbReference type="SUPFAM" id="SSF57701">
    <property type="entry name" value="Zn2/Cys6 DNA-binding domain"/>
    <property type="match status" value="1"/>
</dbReference>
<evidence type="ECO:0000256" key="1">
    <source>
        <dbReference type="ARBA" id="ARBA00022723"/>
    </source>
</evidence>
<organism evidence="5 6">
    <name type="scientific">Venustampulla echinocandica</name>
    <dbReference type="NCBI Taxonomy" id="2656787"/>
    <lineage>
        <taxon>Eukaryota</taxon>
        <taxon>Fungi</taxon>
        <taxon>Dikarya</taxon>
        <taxon>Ascomycota</taxon>
        <taxon>Pezizomycotina</taxon>
        <taxon>Leotiomycetes</taxon>
        <taxon>Helotiales</taxon>
        <taxon>Pleuroascaceae</taxon>
        <taxon>Venustampulla</taxon>
    </lineage>
</organism>
<dbReference type="GO" id="GO:0006351">
    <property type="term" value="P:DNA-templated transcription"/>
    <property type="evidence" value="ECO:0007669"/>
    <property type="project" value="InterPro"/>
</dbReference>
<dbReference type="GO" id="GO:0003677">
    <property type="term" value="F:DNA binding"/>
    <property type="evidence" value="ECO:0007669"/>
    <property type="project" value="InterPro"/>
</dbReference>
<dbReference type="RefSeq" id="XP_031867383.1">
    <property type="nucleotide sequence ID" value="XM_032016152.1"/>
</dbReference>
<protein>
    <recommendedName>
        <fullName evidence="4">Zn(2)-C6 fungal-type domain-containing protein</fullName>
    </recommendedName>
</protein>
<dbReference type="AlphaFoldDB" id="A0A370TGS5"/>
<evidence type="ECO:0000313" key="6">
    <source>
        <dbReference type="Proteomes" id="UP000254866"/>
    </source>
</evidence>
<dbReference type="GO" id="GO:0008270">
    <property type="term" value="F:zinc ion binding"/>
    <property type="evidence" value="ECO:0007669"/>
    <property type="project" value="InterPro"/>
</dbReference>
<feature type="compositionally biased region" description="Basic and acidic residues" evidence="3">
    <location>
        <begin position="96"/>
        <end position="108"/>
    </location>
</feature>
<feature type="domain" description="Zn(2)-C6 fungal-type" evidence="4">
    <location>
        <begin position="35"/>
        <end position="66"/>
    </location>
</feature>
<accession>A0A370TGS5</accession>
<dbReference type="Pfam" id="PF00172">
    <property type="entry name" value="Zn_clus"/>
    <property type="match status" value="1"/>
</dbReference>
<dbReference type="InterPro" id="IPR004507">
    <property type="entry name" value="UbiX-like"/>
</dbReference>
<evidence type="ECO:0000256" key="2">
    <source>
        <dbReference type="ARBA" id="ARBA00023242"/>
    </source>
</evidence>
<dbReference type="CDD" id="cd00067">
    <property type="entry name" value="GAL4"/>
    <property type="match status" value="1"/>
</dbReference>
<dbReference type="CDD" id="cd12148">
    <property type="entry name" value="fungal_TF_MHR"/>
    <property type="match status" value="1"/>
</dbReference>
<dbReference type="GO" id="GO:0016831">
    <property type="term" value="F:carboxy-lyase activity"/>
    <property type="evidence" value="ECO:0007669"/>
    <property type="project" value="TreeGrafter"/>
</dbReference>
<dbReference type="InterPro" id="IPR001138">
    <property type="entry name" value="Zn2Cys6_DnaBD"/>
</dbReference>
<gene>
    <name evidence="5" type="ORF">BP5553_07529</name>
</gene>
<dbReference type="OrthoDB" id="10251155at2759"/>
<dbReference type="STRING" id="2656787.A0A370TGS5"/>
<dbReference type="GO" id="GO:0000981">
    <property type="term" value="F:DNA-binding transcription factor activity, RNA polymerase II-specific"/>
    <property type="evidence" value="ECO:0007669"/>
    <property type="project" value="InterPro"/>
</dbReference>
<comment type="caution">
    <text evidence="5">The sequence shown here is derived from an EMBL/GenBank/DDBJ whole genome shotgun (WGS) entry which is preliminary data.</text>
</comment>
<dbReference type="EMBL" id="NPIC01000007">
    <property type="protein sequence ID" value="RDL34401.1"/>
    <property type="molecule type" value="Genomic_DNA"/>
</dbReference>
<dbReference type="PROSITE" id="PS00463">
    <property type="entry name" value="ZN2_CY6_FUNGAL_1"/>
    <property type="match status" value="1"/>
</dbReference>